<evidence type="ECO:0000313" key="2">
    <source>
        <dbReference type="Proteomes" id="UP001428341"/>
    </source>
</evidence>
<sequence>MALQRRLGIYVGFDSPSIIQYLEPLTGDLFTARFADCHFDEQIFPSLGGEKTKDRNEIIIDDIFSFTVALNIINDDEDPDPKTVEECRHRNDWPKWKDVIQTELNSLAKHKVFGPVVLTPEDVKPVEKDPFRPKEDGEAILGPEIPYLSAIAEEAALILDEMPLKGFVPRSARIHLFVDQLCEMENVEVLWTVLNTLTKGNVIDFDTWRTVIS</sequence>
<dbReference type="EMBL" id="JBCGBO010000005">
    <property type="protein sequence ID" value="KAK9199144.1"/>
    <property type="molecule type" value="Genomic_DNA"/>
</dbReference>
<organism evidence="1 2">
    <name type="scientific">Citrus x changshan-huyou</name>
    <dbReference type="NCBI Taxonomy" id="2935761"/>
    <lineage>
        <taxon>Eukaryota</taxon>
        <taxon>Viridiplantae</taxon>
        <taxon>Streptophyta</taxon>
        <taxon>Embryophyta</taxon>
        <taxon>Tracheophyta</taxon>
        <taxon>Spermatophyta</taxon>
        <taxon>Magnoliopsida</taxon>
        <taxon>eudicotyledons</taxon>
        <taxon>Gunneridae</taxon>
        <taxon>Pentapetalae</taxon>
        <taxon>rosids</taxon>
        <taxon>malvids</taxon>
        <taxon>Sapindales</taxon>
        <taxon>Rutaceae</taxon>
        <taxon>Aurantioideae</taxon>
        <taxon>Citrus</taxon>
    </lineage>
</organism>
<accession>A0AAP0QLH2</accession>
<evidence type="ECO:0000313" key="1">
    <source>
        <dbReference type="EMBL" id="KAK9199144.1"/>
    </source>
</evidence>
<reference evidence="1 2" key="1">
    <citation type="submission" date="2024-05" db="EMBL/GenBank/DDBJ databases">
        <title>Haplotype-resolved chromosome-level genome assembly of Huyou (Citrus changshanensis).</title>
        <authorList>
            <person name="Miao C."/>
            <person name="Chen W."/>
            <person name="Wu Y."/>
            <person name="Wang L."/>
            <person name="Zhao S."/>
            <person name="Grierson D."/>
            <person name="Xu C."/>
            <person name="Chen K."/>
        </authorList>
    </citation>
    <scope>NUCLEOTIDE SEQUENCE [LARGE SCALE GENOMIC DNA]</scope>
    <source>
        <strain evidence="1">01-14</strain>
        <tissue evidence="1">Leaf</tissue>
    </source>
</reference>
<gene>
    <name evidence="1" type="ORF">WN944_014332</name>
</gene>
<protein>
    <submittedName>
        <fullName evidence="1">Uncharacterized protein</fullName>
    </submittedName>
</protein>
<keyword evidence="2" id="KW-1185">Reference proteome</keyword>
<comment type="caution">
    <text evidence="1">The sequence shown here is derived from an EMBL/GenBank/DDBJ whole genome shotgun (WGS) entry which is preliminary data.</text>
</comment>
<proteinExistence type="predicted"/>
<name>A0AAP0QLH2_9ROSI</name>
<dbReference type="AlphaFoldDB" id="A0AAP0QLH2"/>
<dbReference type="Proteomes" id="UP001428341">
    <property type="component" value="Unassembled WGS sequence"/>
</dbReference>